<dbReference type="PROSITE" id="PS50885">
    <property type="entry name" value="HAMP"/>
    <property type="match status" value="1"/>
</dbReference>
<dbReference type="Pfam" id="PF00072">
    <property type="entry name" value="Response_reg"/>
    <property type="match status" value="1"/>
</dbReference>
<evidence type="ECO:0000256" key="4">
    <source>
        <dbReference type="ARBA" id="ARBA00018672"/>
    </source>
</evidence>
<dbReference type="InterPro" id="IPR036890">
    <property type="entry name" value="HATPase_C_sf"/>
</dbReference>
<evidence type="ECO:0000256" key="10">
    <source>
        <dbReference type="ARBA" id="ARBA00022840"/>
    </source>
</evidence>
<comment type="subcellular location">
    <subcellularLocation>
        <location evidence="2">Cell membrane</location>
    </subcellularLocation>
</comment>
<evidence type="ECO:0000256" key="15">
    <source>
        <dbReference type="SAM" id="Phobius"/>
    </source>
</evidence>
<feature type="transmembrane region" description="Helical" evidence="15">
    <location>
        <begin position="250"/>
        <end position="272"/>
    </location>
</feature>
<dbReference type="GO" id="GO:0009927">
    <property type="term" value="F:histidine phosphotransfer kinase activity"/>
    <property type="evidence" value="ECO:0007669"/>
    <property type="project" value="TreeGrafter"/>
</dbReference>
<comment type="function">
    <text evidence="13">May play the central regulatory role in sporulation. It may be an element of the effector pathway responsible for the activation of sporulation genes in response to nutritional stress. Spo0A may act in concert with spo0H (a sigma factor) to control the expression of some genes that are critical to the sporulation process.</text>
</comment>
<evidence type="ECO:0000256" key="11">
    <source>
        <dbReference type="ARBA" id="ARBA00023012"/>
    </source>
</evidence>
<evidence type="ECO:0000256" key="7">
    <source>
        <dbReference type="ARBA" id="ARBA00022679"/>
    </source>
</evidence>
<keyword evidence="20" id="KW-1185">Reference proteome</keyword>
<dbReference type="PANTHER" id="PTHR43047:SF72">
    <property type="entry name" value="OSMOSENSING HISTIDINE PROTEIN KINASE SLN1"/>
    <property type="match status" value="1"/>
</dbReference>
<dbReference type="InterPro" id="IPR011006">
    <property type="entry name" value="CheY-like_superfamily"/>
</dbReference>
<feature type="domain" description="Response regulatory" evidence="17">
    <location>
        <begin position="697"/>
        <end position="800"/>
    </location>
</feature>
<dbReference type="Pfam" id="PF00672">
    <property type="entry name" value="HAMP"/>
    <property type="match status" value="1"/>
</dbReference>
<dbReference type="GO" id="GO:0005524">
    <property type="term" value="F:ATP binding"/>
    <property type="evidence" value="ECO:0007669"/>
    <property type="project" value="UniProtKB-KW"/>
</dbReference>
<dbReference type="PROSITE" id="PS50110">
    <property type="entry name" value="RESPONSE_REGULATORY"/>
    <property type="match status" value="1"/>
</dbReference>
<evidence type="ECO:0000259" key="17">
    <source>
        <dbReference type="PROSITE" id="PS50110"/>
    </source>
</evidence>
<dbReference type="Proteomes" id="UP000323166">
    <property type="component" value="Unassembled WGS sequence"/>
</dbReference>
<keyword evidence="5" id="KW-1003">Cell membrane</keyword>
<evidence type="ECO:0000313" key="20">
    <source>
        <dbReference type="Proteomes" id="UP000323166"/>
    </source>
</evidence>
<keyword evidence="6 14" id="KW-0597">Phosphoprotein</keyword>
<dbReference type="Gene3D" id="3.30.565.10">
    <property type="entry name" value="Histidine kinase-like ATPase, C-terminal domain"/>
    <property type="match status" value="2"/>
</dbReference>
<dbReference type="FunFam" id="3.30.565.10:FF:000023">
    <property type="entry name" value="PAS domain-containing sensor histidine kinase"/>
    <property type="match status" value="1"/>
</dbReference>
<dbReference type="InterPro" id="IPR005467">
    <property type="entry name" value="His_kinase_dom"/>
</dbReference>
<dbReference type="PANTHER" id="PTHR43047">
    <property type="entry name" value="TWO-COMPONENT HISTIDINE PROTEIN KINASE"/>
    <property type="match status" value="1"/>
</dbReference>
<feature type="domain" description="HAMP" evidence="18">
    <location>
        <begin position="269"/>
        <end position="321"/>
    </location>
</feature>
<keyword evidence="12 15" id="KW-0472">Membrane</keyword>
<dbReference type="CDD" id="cd16922">
    <property type="entry name" value="HATPase_EvgS-ArcB-TorS-like"/>
    <property type="match status" value="1"/>
</dbReference>
<evidence type="ECO:0000259" key="16">
    <source>
        <dbReference type="PROSITE" id="PS50109"/>
    </source>
</evidence>
<evidence type="ECO:0000256" key="8">
    <source>
        <dbReference type="ARBA" id="ARBA00022741"/>
    </source>
</evidence>
<dbReference type="Gene3D" id="1.10.8.500">
    <property type="entry name" value="HAMP domain in histidine kinase"/>
    <property type="match status" value="1"/>
</dbReference>
<dbReference type="EC" id="2.7.13.3" evidence="3"/>
<dbReference type="SMART" id="SM00448">
    <property type="entry name" value="REC"/>
    <property type="match status" value="1"/>
</dbReference>
<dbReference type="SMART" id="SM00304">
    <property type="entry name" value="HAMP"/>
    <property type="match status" value="1"/>
</dbReference>
<dbReference type="InterPro" id="IPR003594">
    <property type="entry name" value="HATPase_dom"/>
</dbReference>
<keyword evidence="7" id="KW-0808">Transferase</keyword>
<evidence type="ECO:0000256" key="9">
    <source>
        <dbReference type="ARBA" id="ARBA00022777"/>
    </source>
</evidence>
<organism evidence="19 20">
    <name type="scientific">Desulfallas thermosapovorans DSM 6562</name>
    <dbReference type="NCBI Taxonomy" id="1121431"/>
    <lineage>
        <taxon>Bacteria</taxon>
        <taxon>Bacillati</taxon>
        <taxon>Bacillota</taxon>
        <taxon>Clostridia</taxon>
        <taxon>Eubacteriales</taxon>
        <taxon>Desulfallaceae</taxon>
        <taxon>Desulfallas</taxon>
    </lineage>
</organism>
<evidence type="ECO:0000256" key="5">
    <source>
        <dbReference type="ARBA" id="ARBA00022475"/>
    </source>
</evidence>
<dbReference type="SUPFAM" id="SSF55781">
    <property type="entry name" value="GAF domain-like"/>
    <property type="match status" value="1"/>
</dbReference>
<dbReference type="Gene3D" id="3.30.450.20">
    <property type="entry name" value="PAS domain"/>
    <property type="match status" value="1"/>
</dbReference>
<evidence type="ECO:0000313" key="19">
    <source>
        <dbReference type="EMBL" id="TYO95277.1"/>
    </source>
</evidence>
<keyword evidence="10" id="KW-0067">ATP-binding</keyword>
<sequence length="800" mass="87982">MFAKNSETRLKIDEAVPESLMDVAKIKQLILNLAQNAMDAMGGSGILSIETRYIANRDEVRLDISDTGCGIPSDIIEKIGMPFFTTKAGGTGLGLSISYSFQDAYKSYYTNKPSVAFSIPVARLQEKSGLKPDYLGVLVCRVEIDAVIRPLLESSVNLGDTGEVILINNQGLAITELRDRPGSALSYKLRSEPAVRVLKGEEGYLTTTGYNGQEMFCVYRYLPNVKWGLIVRQETSELIGPVRKQVFEQLYIVMAVFACILVLVMITVNRFLKPVSSMAVMARDISRGDFSSRVTVLSNDELGMLGHTINTMAGSLDKLFKTQQNRNYLLQQLVSSTLDVEVRLRKGLASICEFFGFQVGAVFLMDEEKEILVRRAEYCPGYELMGKETIPLGDGLESLAVTTQQLQVLDEVPADATYTVNYLGGNILPGYIVAVPLLISGQTLGVMSLAALKKNSTMDIEELKVLGALIGMAVQQHLLHLIDGLLDLSKIEAGKMKLDIQKLDPAVALEEAVAMVSANLTRKQINLRNLVPRNQYYIYADKDKLKQVFLNLLTNAVKFTPNGGQIITGARLNGDFWELRVADNGIGIAREDHDIIFEEFKQGGNATREHGGTGLGLAISKKLIEMQGGRISVESEEGQGATFTIALPVAGKAMLLNNLPASVTFLTKPLDKDVFLECLKEVNDVITGKPLSSTAISVLVVDDDPAFRDYLATILAPFNYLLITAGDGMQGTELAMREKPDIMILDVAMPKMNGLQVLDKLSEHFWPKGMYVFIVTSQLLTSEDKQFITSRVELINKSYQ</sequence>
<dbReference type="PRINTS" id="PR00344">
    <property type="entry name" value="BCTRLSENSOR"/>
</dbReference>
<dbReference type="RefSeq" id="WP_166511644.1">
    <property type="nucleotide sequence ID" value="NZ_VNHM01000008.1"/>
</dbReference>
<keyword evidence="11" id="KW-0902">Two-component regulatory system</keyword>
<keyword evidence="15" id="KW-0812">Transmembrane</keyword>
<dbReference type="AlphaFoldDB" id="A0A5S4ZRC5"/>
<dbReference type="SUPFAM" id="SSF158472">
    <property type="entry name" value="HAMP domain-like"/>
    <property type="match status" value="1"/>
</dbReference>
<keyword evidence="9" id="KW-0418">Kinase</keyword>
<dbReference type="SMART" id="SM00387">
    <property type="entry name" value="HATPase_c"/>
    <property type="match status" value="2"/>
</dbReference>
<comment type="caution">
    <text evidence="19">The sequence shown here is derived from an EMBL/GenBank/DDBJ whole genome shotgun (WGS) entry which is preliminary data.</text>
</comment>
<dbReference type="EMBL" id="VNHM01000008">
    <property type="protein sequence ID" value="TYO95277.1"/>
    <property type="molecule type" value="Genomic_DNA"/>
</dbReference>
<gene>
    <name evidence="19" type="ORF">LX24_01626</name>
</gene>
<evidence type="ECO:0000256" key="12">
    <source>
        <dbReference type="ARBA" id="ARBA00023136"/>
    </source>
</evidence>
<reference evidence="19 20" key="1">
    <citation type="submission" date="2019-07" db="EMBL/GenBank/DDBJ databases">
        <title>Genomic Encyclopedia of Type Strains, Phase I: the one thousand microbial genomes (KMG-I) project.</title>
        <authorList>
            <person name="Kyrpides N."/>
        </authorList>
    </citation>
    <scope>NUCLEOTIDE SEQUENCE [LARGE SCALE GENOMIC DNA]</scope>
    <source>
        <strain evidence="19 20">DSM 6562</strain>
    </source>
</reference>
<dbReference type="PROSITE" id="PS50109">
    <property type="entry name" value="HIS_KIN"/>
    <property type="match status" value="2"/>
</dbReference>
<evidence type="ECO:0000256" key="6">
    <source>
        <dbReference type="ARBA" id="ARBA00022553"/>
    </source>
</evidence>
<evidence type="ECO:0000256" key="1">
    <source>
        <dbReference type="ARBA" id="ARBA00000085"/>
    </source>
</evidence>
<dbReference type="InterPro" id="IPR029016">
    <property type="entry name" value="GAF-like_dom_sf"/>
</dbReference>
<dbReference type="GO" id="GO:0000155">
    <property type="term" value="F:phosphorelay sensor kinase activity"/>
    <property type="evidence" value="ECO:0007669"/>
    <property type="project" value="TreeGrafter"/>
</dbReference>
<name>A0A5S4ZRC5_9FIRM</name>
<evidence type="ECO:0000256" key="14">
    <source>
        <dbReference type="PROSITE-ProRule" id="PRU00169"/>
    </source>
</evidence>
<dbReference type="SMART" id="SM00065">
    <property type="entry name" value="GAF"/>
    <property type="match status" value="1"/>
</dbReference>
<dbReference type="Gene3D" id="3.30.450.40">
    <property type="match status" value="1"/>
</dbReference>
<feature type="transmembrane region" description="Helical" evidence="15">
    <location>
        <begin position="431"/>
        <end position="452"/>
    </location>
</feature>
<feature type="modified residue" description="4-aspartylphosphate" evidence="14">
    <location>
        <position position="746"/>
    </location>
</feature>
<protein>
    <recommendedName>
        <fullName evidence="4">Stage 0 sporulation protein A homolog</fullName>
        <ecNumber evidence="3">2.7.13.3</ecNumber>
    </recommendedName>
</protein>
<dbReference type="InterPro" id="IPR003018">
    <property type="entry name" value="GAF"/>
</dbReference>
<evidence type="ECO:0000256" key="3">
    <source>
        <dbReference type="ARBA" id="ARBA00012438"/>
    </source>
</evidence>
<dbReference type="Gene3D" id="3.40.50.2300">
    <property type="match status" value="1"/>
</dbReference>
<dbReference type="InterPro" id="IPR003660">
    <property type="entry name" value="HAMP_dom"/>
</dbReference>
<keyword evidence="8" id="KW-0547">Nucleotide-binding</keyword>
<dbReference type="GO" id="GO:0005886">
    <property type="term" value="C:plasma membrane"/>
    <property type="evidence" value="ECO:0007669"/>
    <property type="project" value="UniProtKB-SubCell"/>
</dbReference>
<keyword evidence="15" id="KW-1133">Transmembrane helix</keyword>
<dbReference type="InterPro" id="IPR001789">
    <property type="entry name" value="Sig_transdc_resp-reg_receiver"/>
</dbReference>
<dbReference type="CDD" id="cd00156">
    <property type="entry name" value="REC"/>
    <property type="match status" value="1"/>
</dbReference>
<evidence type="ECO:0000256" key="13">
    <source>
        <dbReference type="ARBA" id="ARBA00024867"/>
    </source>
</evidence>
<dbReference type="CDD" id="cd06225">
    <property type="entry name" value="HAMP"/>
    <property type="match status" value="1"/>
</dbReference>
<dbReference type="InterPro" id="IPR004358">
    <property type="entry name" value="Sig_transdc_His_kin-like_C"/>
</dbReference>
<accession>A0A5S4ZRC5</accession>
<dbReference type="SUPFAM" id="SSF55874">
    <property type="entry name" value="ATPase domain of HSP90 chaperone/DNA topoisomerase II/histidine kinase"/>
    <property type="match status" value="2"/>
</dbReference>
<evidence type="ECO:0000259" key="18">
    <source>
        <dbReference type="PROSITE" id="PS50885"/>
    </source>
</evidence>
<evidence type="ECO:0000256" key="2">
    <source>
        <dbReference type="ARBA" id="ARBA00004236"/>
    </source>
</evidence>
<dbReference type="Pfam" id="PF13185">
    <property type="entry name" value="GAF_2"/>
    <property type="match status" value="1"/>
</dbReference>
<dbReference type="Pfam" id="PF02518">
    <property type="entry name" value="HATPase_c"/>
    <property type="match status" value="2"/>
</dbReference>
<dbReference type="SUPFAM" id="SSF52172">
    <property type="entry name" value="CheY-like"/>
    <property type="match status" value="1"/>
</dbReference>
<feature type="domain" description="Histidine kinase" evidence="16">
    <location>
        <begin position="1"/>
        <end position="98"/>
    </location>
</feature>
<feature type="domain" description="Histidine kinase" evidence="16">
    <location>
        <begin position="476"/>
        <end position="651"/>
    </location>
</feature>
<comment type="catalytic activity">
    <reaction evidence="1">
        <text>ATP + protein L-histidine = ADP + protein N-phospho-L-histidine.</text>
        <dbReference type="EC" id="2.7.13.3"/>
    </reaction>
</comment>
<proteinExistence type="predicted"/>